<gene>
    <name evidence="1" type="ORF">AAA799E16_01560</name>
</gene>
<dbReference type="AlphaFoldDB" id="A0A081S4B9"/>
<evidence type="ECO:0000313" key="2">
    <source>
        <dbReference type="Proteomes" id="UP000028027"/>
    </source>
</evidence>
<dbReference type="EMBL" id="JNVL01000028">
    <property type="protein sequence ID" value="KER05772.1"/>
    <property type="molecule type" value="Genomic_DNA"/>
</dbReference>
<protein>
    <submittedName>
        <fullName evidence="1">Uncharacterized protein</fullName>
    </submittedName>
</protein>
<reference evidence="1 2" key="1">
    <citation type="submission" date="2014-06" db="EMBL/GenBank/DDBJ databases">
        <authorList>
            <person name="Ngugi D.K."/>
            <person name="Blom J."/>
            <person name="Alam I."/>
            <person name="Rashid M."/>
            <person name="Ba Alawi W."/>
            <person name="Zhang G."/>
            <person name="Hikmawan T."/>
            <person name="Guan Y."/>
            <person name="Antunes A."/>
            <person name="Siam R."/>
            <person name="Eldorry H."/>
            <person name="Bajic V."/>
            <person name="Stingl U."/>
        </authorList>
    </citation>
    <scope>NUCLEOTIDE SEQUENCE [LARGE SCALE GENOMIC DNA]</scope>
    <source>
        <strain evidence="1">SCGC AAA799-E16</strain>
    </source>
</reference>
<proteinExistence type="predicted"/>
<comment type="caution">
    <text evidence="1">The sequence shown here is derived from an EMBL/GenBank/DDBJ whole genome shotgun (WGS) entry which is preliminary data.</text>
</comment>
<organism evidence="1 2">
    <name type="scientific">Marine Group I thaumarchaeote SCGC AAA799-E16</name>
    <dbReference type="NCBI Taxonomy" id="1502292"/>
    <lineage>
        <taxon>Archaea</taxon>
        <taxon>Nitrososphaerota</taxon>
        <taxon>Marine Group I</taxon>
    </lineage>
</organism>
<dbReference type="Proteomes" id="UP000028027">
    <property type="component" value="Unassembled WGS sequence"/>
</dbReference>
<sequence>MTLTENTRLTKETIQRLRAMVFHKEHIKKSSITAKVLVLLYPDKNYSIQEIENSLRLKEIGQKGTTFNLLDRKLISSKGKDSTKSYFLTQKGRWFAICNTLNLSFLGLCALADAYGMQGRLEKGNLVGFYVYPRFAEIFEGIYSQENLRFAFEQLKTKKLAARYSKKSLRIMPRVFSDLKRHYHDDLEELQKWIAQIPSQREHILEQDQKLRQDMGKSKRILSKFS</sequence>
<accession>A0A081S4B9</accession>
<name>A0A081S4B9_9ARCH</name>
<keyword evidence="2" id="KW-1185">Reference proteome</keyword>
<evidence type="ECO:0000313" key="1">
    <source>
        <dbReference type="EMBL" id="KER05772.1"/>
    </source>
</evidence>